<accession>A0AAF0IIU4</accession>
<feature type="transmembrane region" description="Helical" evidence="1">
    <location>
        <begin position="270"/>
        <end position="291"/>
    </location>
</feature>
<name>A0AAF0IIU4_9EURO</name>
<evidence type="ECO:0000313" key="4">
    <source>
        <dbReference type="Proteomes" id="UP001219355"/>
    </source>
</evidence>
<protein>
    <recommendedName>
        <fullName evidence="2">Calcineurin-like phosphoesterase domain-containing protein</fullName>
    </recommendedName>
</protein>
<proteinExistence type="predicted"/>
<sequence>MATSSPNQPRTIKLPGQRLRRFATKLLSLRPLPSSPLLADASSTSPPIKIVCISDTHNCQPELPEGDVLIHAGDLTENGSFEEIQSQLAWLSSQPHRHKIFVAGNHDVLLDEEFLQRYPDRRYGETRTMKDLDWGGVQYLCDSTATLIFSSETEEGNTAAVNSRTTALTIYGTPWTPQYGVSAFQYPRDKDIFSNTLPANADIVVTHGPPRLHLDKRDFHHAGCAYLSRELARVRPRLVVFGHIHVSYGTEDVVLDRIQQEYEDIMNNRAAWGALMWMMFYVFIARVRGLFANRESAVARQRVTTFVNASVVGGGLKNELQNSPIVVEFH</sequence>
<dbReference type="Gene3D" id="3.60.21.10">
    <property type="match status" value="1"/>
</dbReference>
<dbReference type="Pfam" id="PF00149">
    <property type="entry name" value="Metallophos"/>
    <property type="match status" value="1"/>
</dbReference>
<dbReference type="InterPro" id="IPR004843">
    <property type="entry name" value="Calcineurin-like_PHP"/>
</dbReference>
<evidence type="ECO:0000259" key="2">
    <source>
        <dbReference type="Pfam" id="PF00149"/>
    </source>
</evidence>
<gene>
    <name evidence="3" type="ORF">PRK78_003498</name>
</gene>
<dbReference type="PANTHER" id="PTHR12905:SF18">
    <property type="entry name" value="ESTER HYDROLASE, PUTATIVE (AFU_ORTHOLOGUE AFUA_4G03130)-RELATED"/>
    <property type="match status" value="1"/>
</dbReference>
<dbReference type="SUPFAM" id="SSF56300">
    <property type="entry name" value="Metallo-dependent phosphatases"/>
    <property type="match status" value="1"/>
</dbReference>
<dbReference type="Proteomes" id="UP001219355">
    <property type="component" value="Chromosome 2"/>
</dbReference>
<dbReference type="InterPro" id="IPR029052">
    <property type="entry name" value="Metallo-depent_PP-like"/>
</dbReference>
<reference evidence="3" key="1">
    <citation type="submission" date="2023-03" db="EMBL/GenBank/DDBJ databases">
        <title>Emydomyces testavorans Genome Sequence.</title>
        <authorList>
            <person name="Hoyer L."/>
        </authorList>
    </citation>
    <scope>NUCLEOTIDE SEQUENCE</scope>
    <source>
        <strain evidence="3">16-2883</strain>
    </source>
</reference>
<dbReference type="InterPro" id="IPR051693">
    <property type="entry name" value="UPF0046_metallophosphoest"/>
</dbReference>
<dbReference type="PANTHER" id="PTHR12905">
    <property type="entry name" value="METALLOPHOSPHOESTERASE"/>
    <property type="match status" value="1"/>
</dbReference>
<dbReference type="CDD" id="cd07379">
    <property type="entry name" value="MPP_239FB"/>
    <property type="match status" value="1"/>
</dbReference>
<dbReference type="AlphaFoldDB" id="A0AAF0IIU4"/>
<organism evidence="3 4">
    <name type="scientific">Emydomyces testavorans</name>
    <dbReference type="NCBI Taxonomy" id="2070801"/>
    <lineage>
        <taxon>Eukaryota</taxon>
        <taxon>Fungi</taxon>
        <taxon>Dikarya</taxon>
        <taxon>Ascomycota</taxon>
        <taxon>Pezizomycotina</taxon>
        <taxon>Eurotiomycetes</taxon>
        <taxon>Eurotiomycetidae</taxon>
        <taxon>Onygenales</taxon>
        <taxon>Nannizziopsiaceae</taxon>
        <taxon>Emydomyces</taxon>
    </lineage>
</organism>
<feature type="domain" description="Calcineurin-like phosphoesterase" evidence="2">
    <location>
        <begin position="49"/>
        <end position="246"/>
    </location>
</feature>
<keyword evidence="1" id="KW-0472">Membrane</keyword>
<evidence type="ECO:0000256" key="1">
    <source>
        <dbReference type="SAM" id="Phobius"/>
    </source>
</evidence>
<evidence type="ECO:0000313" key="3">
    <source>
        <dbReference type="EMBL" id="WEW58031.1"/>
    </source>
</evidence>
<dbReference type="EMBL" id="CP120628">
    <property type="protein sequence ID" value="WEW58031.1"/>
    <property type="molecule type" value="Genomic_DNA"/>
</dbReference>
<keyword evidence="1" id="KW-0812">Transmembrane</keyword>
<dbReference type="GO" id="GO:0016787">
    <property type="term" value="F:hydrolase activity"/>
    <property type="evidence" value="ECO:0007669"/>
    <property type="project" value="InterPro"/>
</dbReference>
<keyword evidence="1" id="KW-1133">Transmembrane helix</keyword>
<keyword evidence="4" id="KW-1185">Reference proteome</keyword>